<organism evidence="1 2">
    <name type="scientific">Streblomastix strix</name>
    <dbReference type="NCBI Taxonomy" id="222440"/>
    <lineage>
        <taxon>Eukaryota</taxon>
        <taxon>Metamonada</taxon>
        <taxon>Preaxostyla</taxon>
        <taxon>Oxymonadida</taxon>
        <taxon>Streblomastigidae</taxon>
        <taxon>Streblomastix</taxon>
    </lineage>
</organism>
<sequence length="109" mass="12629">MLFYNGFGISLSDGIAVAGGSNEWSLKLIDYTLTQIEHVYKILRGQYGHVPQPEIIKQFEEQFEGSGGYEEFSSCEYQYYGMGKSIQNSVFRVKEKILNIFNYLMPWDF</sequence>
<dbReference type="Proteomes" id="UP000324800">
    <property type="component" value="Unassembled WGS sequence"/>
</dbReference>
<proteinExistence type="predicted"/>
<reference evidence="1 2" key="1">
    <citation type="submission" date="2019-03" db="EMBL/GenBank/DDBJ databases">
        <title>Single cell metagenomics reveals metabolic interactions within the superorganism composed of flagellate Streblomastix strix and complex community of Bacteroidetes bacteria on its surface.</title>
        <authorList>
            <person name="Treitli S.C."/>
            <person name="Kolisko M."/>
            <person name="Husnik F."/>
            <person name="Keeling P."/>
            <person name="Hampl V."/>
        </authorList>
    </citation>
    <scope>NUCLEOTIDE SEQUENCE [LARGE SCALE GENOMIC DNA]</scope>
    <source>
        <strain evidence="1">ST1C</strain>
    </source>
</reference>
<protein>
    <submittedName>
        <fullName evidence="1">Uncharacterized protein</fullName>
    </submittedName>
</protein>
<comment type="caution">
    <text evidence="1">The sequence shown here is derived from an EMBL/GenBank/DDBJ whole genome shotgun (WGS) entry which is preliminary data.</text>
</comment>
<name>A0A5J4W7J9_9EUKA</name>
<dbReference type="AlphaFoldDB" id="A0A5J4W7J9"/>
<gene>
    <name evidence="1" type="ORF">EZS28_013683</name>
</gene>
<evidence type="ECO:0000313" key="2">
    <source>
        <dbReference type="Proteomes" id="UP000324800"/>
    </source>
</evidence>
<dbReference type="EMBL" id="SNRW01003105">
    <property type="protein sequence ID" value="KAA6390790.1"/>
    <property type="molecule type" value="Genomic_DNA"/>
</dbReference>
<accession>A0A5J4W7J9</accession>
<evidence type="ECO:0000313" key="1">
    <source>
        <dbReference type="EMBL" id="KAA6390790.1"/>
    </source>
</evidence>